<accession>A0A0A9H1V7</accession>
<evidence type="ECO:0000313" key="2">
    <source>
        <dbReference type="EMBL" id="JAE30742.1"/>
    </source>
</evidence>
<feature type="transmembrane region" description="Helical" evidence="1">
    <location>
        <begin position="31"/>
        <end position="52"/>
    </location>
</feature>
<reference evidence="2" key="1">
    <citation type="submission" date="2014-09" db="EMBL/GenBank/DDBJ databases">
        <authorList>
            <person name="Magalhaes I.L.F."/>
            <person name="Oliveira U."/>
            <person name="Santos F.R."/>
            <person name="Vidigal T.H.D.A."/>
            <person name="Brescovit A.D."/>
            <person name="Santos A.J."/>
        </authorList>
    </citation>
    <scope>NUCLEOTIDE SEQUENCE</scope>
    <source>
        <tissue evidence="2">Shoot tissue taken approximately 20 cm above the soil surface</tissue>
    </source>
</reference>
<evidence type="ECO:0000256" key="1">
    <source>
        <dbReference type="SAM" id="Phobius"/>
    </source>
</evidence>
<protein>
    <submittedName>
        <fullName evidence="2">Uncharacterized protein</fullName>
    </submittedName>
</protein>
<keyword evidence="1" id="KW-1133">Transmembrane helix</keyword>
<name>A0A0A9H1V7_ARUDO</name>
<reference evidence="2" key="2">
    <citation type="journal article" date="2015" name="Data Brief">
        <title>Shoot transcriptome of the giant reed, Arundo donax.</title>
        <authorList>
            <person name="Barrero R.A."/>
            <person name="Guerrero F.D."/>
            <person name="Moolhuijzen P."/>
            <person name="Goolsby J.A."/>
            <person name="Tidwell J."/>
            <person name="Bellgard S.E."/>
            <person name="Bellgard M.I."/>
        </authorList>
    </citation>
    <scope>NUCLEOTIDE SEQUENCE</scope>
    <source>
        <tissue evidence="2">Shoot tissue taken approximately 20 cm above the soil surface</tissue>
    </source>
</reference>
<dbReference type="AlphaFoldDB" id="A0A0A9H1V7"/>
<sequence length="55" mass="6428">MKKHICNKIIRIRAHTLECLNFRNKEKIYAILWYVLNCEVVGAHASSCFVFITST</sequence>
<dbReference type="EMBL" id="GBRH01167154">
    <property type="protein sequence ID" value="JAE30742.1"/>
    <property type="molecule type" value="Transcribed_RNA"/>
</dbReference>
<organism evidence="2">
    <name type="scientific">Arundo donax</name>
    <name type="common">Giant reed</name>
    <name type="synonym">Donax arundinaceus</name>
    <dbReference type="NCBI Taxonomy" id="35708"/>
    <lineage>
        <taxon>Eukaryota</taxon>
        <taxon>Viridiplantae</taxon>
        <taxon>Streptophyta</taxon>
        <taxon>Embryophyta</taxon>
        <taxon>Tracheophyta</taxon>
        <taxon>Spermatophyta</taxon>
        <taxon>Magnoliopsida</taxon>
        <taxon>Liliopsida</taxon>
        <taxon>Poales</taxon>
        <taxon>Poaceae</taxon>
        <taxon>PACMAD clade</taxon>
        <taxon>Arundinoideae</taxon>
        <taxon>Arundineae</taxon>
        <taxon>Arundo</taxon>
    </lineage>
</organism>
<proteinExistence type="predicted"/>
<keyword evidence="1" id="KW-0812">Transmembrane</keyword>
<keyword evidence="1" id="KW-0472">Membrane</keyword>